<gene>
    <name evidence="6" type="ORF">AJ80_02143</name>
</gene>
<dbReference type="GO" id="GO:0016491">
    <property type="term" value="F:oxidoreductase activity"/>
    <property type="evidence" value="ECO:0007669"/>
    <property type="project" value="UniProtKB-KW"/>
</dbReference>
<evidence type="ECO:0000256" key="1">
    <source>
        <dbReference type="ARBA" id="ARBA00022723"/>
    </source>
</evidence>
<dbReference type="PANTHER" id="PTHR11474:SF125">
    <property type="entry name" value="N-ACETYL-6-HYDROXYTRYPTOPHAN OXIDASE IVOB-RELATED"/>
    <property type="match status" value="1"/>
</dbReference>
<dbReference type="PANTHER" id="PTHR11474">
    <property type="entry name" value="TYROSINASE FAMILY MEMBER"/>
    <property type="match status" value="1"/>
</dbReference>
<proteinExistence type="predicted"/>
<name>A0A2B7YQX0_POLH7</name>
<evidence type="ECO:0000313" key="7">
    <source>
        <dbReference type="Proteomes" id="UP000224634"/>
    </source>
</evidence>
<dbReference type="EMBL" id="PDNA01000020">
    <property type="protein sequence ID" value="PGH23715.1"/>
    <property type="molecule type" value="Genomic_DNA"/>
</dbReference>
<dbReference type="Proteomes" id="UP000224634">
    <property type="component" value="Unassembled WGS sequence"/>
</dbReference>
<dbReference type="PROSITE" id="PS00498">
    <property type="entry name" value="TYROSINASE_2"/>
    <property type="match status" value="1"/>
</dbReference>
<dbReference type="OrthoDB" id="6132182at2759"/>
<dbReference type="InterPro" id="IPR008922">
    <property type="entry name" value="Di-copper_centre_dom_sf"/>
</dbReference>
<keyword evidence="2" id="KW-0560">Oxidoreductase</keyword>
<dbReference type="AlphaFoldDB" id="A0A2B7YQX0"/>
<dbReference type="InterPro" id="IPR050316">
    <property type="entry name" value="Tyrosinase/Hemocyanin"/>
</dbReference>
<dbReference type="InterPro" id="IPR002227">
    <property type="entry name" value="Tyrosinase_Cu-bd"/>
</dbReference>
<reference evidence="6 7" key="1">
    <citation type="submission" date="2017-10" db="EMBL/GenBank/DDBJ databases">
        <title>Comparative genomics in systemic dimorphic fungi from Ajellomycetaceae.</title>
        <authorList>
            <person name="Munoz J.F."/>
            <person name="Mcewen J.G."/>
            <person name="Clay O.K."/>
            <person name="Cuomo C.A."/>
        </authorList>
    </citation>
    <scope>NUCLEOTIDE SEQUENCE [LARGE SCALE GENOMIC DNA]</scope>
    <source>
        <strain evidence="6 7">UAMH7299</strain>
    </source>
</reference>
<accession>A0A2B7YQX0</accession>
<dbReference type="STRING" id="1447883.A0A2B7YQX0"/>
<keyword evidence="1" id="KW-0479">Metal-binding</keyword>
<comment type="caution">
    <text evidence="6">The sequence shown here is derived from an EMBL/GenBank/DDBJ whole genome shotgun (WGS) entry which is preliminary data.</text>
</comment>
<dbReference type="PRINTS" id="PR00092">
    <property type="entry name" value="TYROSINASE"/>
</dbReference>
<organism evidence="6 7">
    <name type="scientific">Polytolypa hystricis (strain UAMH7299)</name>
    <dbReference type="NCBI Taxonomy" id="1447883"/>
    <lineage>
        <taxon>Eukaryota</taxon>
        <taxon>Fungi</taxon>
        <taxon>Dikarya</taxon>
        <taxon>Ascomycota</taxon>
        <taxon>Pezizomycotina</taxon>
        <taxon>Eurotiomycetes</taxon>
        <taxon>Eurotiomycetidae</taxon>
        <taxon>Onygenales</taxon>
        <taxon>Onygenales incertae sedis</taxon>
        <taxon>Polytolypa</taxon>
    </lineage>
</organism>
<evidence type="ECO:0000313" key="6">
    <source>
        <dbReference type="EMBL" id="PGH23715.1"/>
    </source>
</evidence>
<keyword evidence="3" id="KW-0186">Copper</keyword>
<feature type="domain" description="Tyrosinase copper-binding" evidence="4">
    <location>
        <begin position="68"/>
        <end position="85"/>
    </location>
</feature>
<evidence type="ECO:0000259" key="5">
    <source>
        <dbReference type="PROSITE" id="PS00498"/>
    </source>
</evidence>
<dbReference type="SUPFAM" id="SSF48056">
    <property type="entry name" value="Di-copper centre-containing domain"/>
    <property type="match status" value="1"/>
</dbReference>
<evidence type="ECO:0000256" key="3">
    <source>
        <dbReference type="ARBA" id="ARBA00023008"/>
    </source>
</evidence>
<dbReference type="Gene3D" id="1.10.1280.10">
    <property type="entry name" value="Di-copper center containing domain from catechol oxidase"/>
    <property type="match status" value="1"/>
</dbReference>
<dbReference type="Pfam" id="PF00264">
    <property type="entry name" value="Tyrosinase"/>
    <property type="match status" value="1"/>
</dbReference>
<protein>
    <recommendedName>
        <fullName evidence="4 5">Tyrosinase copper-binding domain-containing protein</fullName>
    </recommendedName>
</protein>
<evidence type="ECO:0000259" key="4">
    <source>
        <dbReference type="PROSITE" id="PS00497"/>
    </source>
</evidence>
<dbReference type="GO" id="GO:0046872">
    <property type="term" value="F:metal ion binding"/>
    <property type="evidence" value="ECO:0007669"/>
    <property type="project" value="UniProtKB-KW"/>
</dbReference>
<evidence type="ECO:0000256" key="2">
    <source>
        <dbReference type="ARBA" id="ARBA00023002"/>
    </source>
</evidence>
<keyword evidence="7" id="KW-1185">Reference proteome</keyword>
<sequence>MKQRCTKDNIVFRKEWRFISKNDRKDYIDAVYCVQSKPSLYDEKVAPGSKNLFDSFSLVHINLTHLAHGNFNFLSWHRYYVWVYEQALKECGYNGPIPYWEWGFDVDDPDQSPVFDGSPYSLGSNGAPLPDRAATYALGPPPPVPPPPNGGFQIPAGRGGGCLMKGPFSNMTCNLGPIAPASDRSYSSDWFRYNPQCLVRDLGTFIGPRWVAFNWTVWTIEESPDIVAFESRLTGDSGKGHGNHTQNGFGLHGGGHSFVGGWTGQMGDFYAAPQDPVFFLHHAQIDRVWSIWQWLDFEERREAAYGTLTFFNVPPTRNGTVDDLLDMGKLAPALPQRDIMSTIDGPFCYFYE</sequence>
<dbReference type="PROSITE" id="PS00497">
    <property type="entry name" value="TYROSINASE_1"/>
    <property type="match status" value="1"/>
</dbReference>
<feature type="domain" description="Tyrosinase copper-binding" evidence="5">
    <location>
        <begin position="275"/>
        <end position="286"/>
    </location>
</feature>